<dbReference type="InterPro" id="IPR005249">
    <property type="entry name" value="YqeK"/>
</dbReference>
<dbReference type="InterPro" id="IPR003607">
    <property type="entry name" value="HD/PDEase_dom"/>
</dbReference>
<evidence type="ECO:0000256" key="1">
    <source>
        <dbReference type="ARBA" id="ARBA00002324"/>
    </source>
</evidence>
<dbReference type="Pfam" id="PF01467">
    <property type="entry name" value="CTP_transf_like"/>
    <property type="match status" value="1"/>
</dbReference>
<dbReference type="InterPro" id="IPR006674">
    <property type="entry name" value="HD_domain"/>
</dbReference>
<dbReference type="HAMAP" id="MF_00244">
    <property type="entry name" value="NaMN_adenylyltr"/>
    <property type="match status" value="1"/>
</dbReference>
<feature type="domain" description="HD" evidence="15">
    <location>
        <begin position="198"/>
        <end position="310"/>
    </location>
</feature>
<dbReference type="SUPFAM" id="SSF52374">
    <property type="entry name" value="Nucleotidylyl transferase"/>
    <property type="match status" value="1"/>
</dbReference>
<dbReference type="OrthoDB" id="5295945at2"/>
<evidence type="ECO:0000256" key="10">
    <source>
        <dbReference type="ARBA" id="ARBA00023004"/>
    </source>
</evidence>
<dbReference type="GO" id="GO:0004515">
    <property type="term" value="F:nicotinate-nucleotide adenylyltransferase activity"/>
    <property type="evidence" value="ECO:0007669"/>
    <property type="project" value="UniProtKB-UniRule"/>
</dbReference>
<keyword evidence="7 14" id="KW-0547">Nucleotide-binding</keyword>
<comment type="function">
    <text evidence="1 14">Catalyzes the reversible adenylation of nicotinate mononucleotide (NaMN) to nicotinic acid adenine dinucleotide (NaAD).</text>
</comment>
<dbReference type="PANTHER" id="PTHR39321:SF3">
    <property type="entry name" value="PHOSPHOPANTETHEINE ADENYLYLTRANSFERASE"/>
    <property type="match status" value="1"/>
</dbReference>
<accession>A0A1I0BAA0</accession>
<protein>
    <recommendedName>
        <fullName evidence="14">Probable nicotinate-nucleotide adenylyltransferase</fullName>
        <ecNumber evidence="14">2.7.7.18</ecNumber>
    </recommendedName>
    <alternativeName>
        <fullName evidence="14">Deamido-NAD(+) diphosphorylase</fullName>
    </alternativeName>
    <alternativeName>
        <fullName evidence="14">Deamido-NAD(+) pyrophosphorylase</fullName>
    </alternativeName>
    <alternativeName>
        <fullName evidence="14">Nicotinate mononucleotide adenylyltransferase</fullName>
        <shortName evidence="14">NaMN adenylyltransferase</shortName>
    </alternativeName>
</protein>
<evidence type="ECO:0000256" key="4">
    <source>
        <dbReference type="ARBA" id="ARBA00022679"/>
    </source>
</evidence>
<dbReference type="CDD" id="cd02165">
    <property type="entry name" value="NMNAT"/>
    <property type="match status" value="1"/>
</dbReference>
<evidence type="ECO:0000256" key="8">
    <source>
        <dbReference type="ARBA" id="ARBA00022801"/>
    </source>
</evidence>
<dbReference type="NCBIfam" id="TIGR00482">
    <property type="entry name" value="nicotinate (nicotinamide) nucleotide adenylyltransferase"/>
    <property type="match status" value="1"/>
</dbReference>
<dbReference type="GeneID" id="78287081"/>
<dbReference type="GO" id="GO:0005524">
    <property type="term" value="F:ATP binding"/>
    <property type="evidence" value="ECO:0007669"/>
    <property type="project" value="UniProtKB-KW"/>
</dbReference>
<keyword evidence="5 14" id="KW-0548">Nucleotidyltransferase</keyword>
<dbReference type="Pfam" id="PF01966">
    <property type="entry name" value="HD"/>
    <property type="match status" value="1"/>
</dbReference>
<comment type="catalytic activity">
    <reaction evidence="12 14">
        <text>nicotinate beta-D-ribonucleotide + ATP + H(+) = deamido-NAD(+) + diphosphate</text>
        <dbReference type="Rhea" id="RHEA:22860"/>
        <dbReference type="ChEBI" id="CHEBI:15378"/>
        <dbReference type="ChEBI" id="CHEBI:30616"/>
        <dbReference type="ChEBI" id="CHEBI:33019"/>
        <dbReference type="ChEBI" id="CHEBI:57502"/>
        <dbReference type="ChEBI" id="CHEBI:58437"/>
        <dbReference type="EC" id="2.7.7.18"/>
    </reaction>
</comment>
<comment type="similarity">
    <text evidence="14">Belongs to the NadD family.</text>
</comment>
<dbReference type="RefSeq" id="WP_092351252.1">
    <property type="nucleotide sequence ID" value="NZ_FOIN01000001.1"/>
</dbReference>
<sequence>MIKIGIFGGSFDPIHRSHIRVIEEALRQLQLDKILVIPTANNPWKDSVGATKKQRLQMLEIALQRYRNVEICRYEIDQDGNDKNYTIDTINHLKTIYPKEQLYFIMGMDQASLFHKWKDAKIISELVSLVVFERIGYQTNKNLNKYNFIKLELIASDDASSDIRNGKLHALLPEVLKYIVINGIYLETIVKTKMSNKRYLHTISMAKLAKEIAKSNGLNETKAYVAGMLHDIAKEMPHDQALSLMKKYFPDYIDKPEAIWHQWLSAYLAKTEYLVDDPEILQAIRHHTTASINMSKLDMCIYEADKYDPSRDFDSSKEIALCKKDVIAGFKLCLKDFYDFSMKKNREIDNCFFEIYNKYVEGDINE</sequence>
<evidence type="ECO:0000256" key="6">
    <source>
        <dbReference type="ARBA" id="ARBA00022723"/>
    </source>
</evidence>
<evidence type="ECO:0000256" key="3">
    <source>
        <dbReference type="ARBA" id="ARBA00022642"/>
    </source>
</evidence>
<evidence type="ECO:0000256" key="9">
    <source>
        <dbReference type="ARBA" id="ARBA00022840"/>
    </source>
</evidence>
<evidence type="ECO:0000256" key="5">
    <source>
        <dbReference type="ARBA" id="ARBA00022695"/>
    </source>
</evidence>
<evidence type="ECO:0000259" key="15">
    <source>
        <dbReference type="PROSITE" id="PS51831"/>
    </source>
</evidence>
<keyword evidence="3 14" id="KW-0662">Pyridine nucleotide biosynthesis</keyword>
<dbReference type="Proteomes" id="UP000198558">
    <property type="component" value="Unassembled WGS sequence"/>
</dbReference>
<keyword evidence="17" id="KW-1185">Reference proteome</keyword>
<keyword evidence="4 14" id="KW-0808">Transferase</keyword>
<dbReference type="InterPro" id="IPR005248">
    <property type="entry name" value="NadD/NMNAT"/>
</dbReference>
<dbReference type="InterPro" id="IPR014729">
    <property type="entry name" value="Rossmann-like_a/b/a_fold"/>
</dbReference>
<dbReference type="GO" id="GO:0009435">
    <property type="term" value="P:NAD+ biosynthetic process"/>
    <property type="evidence" value="ECO:0007669"/>
    <property type="project" value="UniProtKB-UniRule"/>
</dbReference>
<dbReference type="PROSITE" id="PS51831">
    <property type="entry name" value="HD"/>
    <property type="match status" value="1"/>
</dbReference>
<dbReference type="Gene3D" id="1.10.3210.10">
    <property type="entry name" value="Hypothetical protein af1432"/>
    <property type="match status" value="1"/>
</dbReference>
<dbReference type="NCBIfam" id="NF005519">
    <property type="entry name" value="PRK07152.1"/>
    <property type="match status" value="1"/>
</dbReference>
<dbReference type="GO" id="GO:0008803">
    <property type="term" value="F:bis(5'-nucleosyl)-tetraphosphatase (symmetrical) activity"/>
    <property type="evidence" value="ECO:0007669"/>
    <property type="project" value="UniProtKB-EC"/>
</dbReference>
<dbReference type="InterPro" id="IPR004821">
    <property type="entry name" value="Cyt_trans-like"/>
</dbReference>
<dbReference type="CDD" id="cd00077">
    <property type="entry name" value="HDc"/>
    <property type="match status" value="1"/>
</dbReference>
<dbReference type="NCBIfam" id="TIGR00125">
    <property type="entry name" value="cyt_tran_rel"/>
    <property type="match status" value="1"/>
</dbReference>
<evidence type="ECO:0000256" key="13">
    <source>
        <dbReference type="ARBA" id="ARBA00049417"/>
    </source>
</evidence>
<evidence type="ECO:0000313" key="17">
    <source>
        <dbReference type="Proteomes" id="UP000198558"/>
    </source>
</evidence>
<reference evidence="17" key="1">
    <citation type="submission" date="2016-10" db="EMBL/GenBank/DDBJ databases">
        <authorList>
            <person name="Varghese N."/>
            <person name="Submissions S."/>
        </authorList>
    </citation>
    <scope>NUCLEOTIDE SEQUENCE [LARGE SCALE GENOMIC DNA]</scope>
    <source>
        <strain evidence="17">DSM 1551</strain>
    </source>
</reference>
<dbReference type="EC" id="2.7.7.18" evidence="14"/>
<evidence type="ECO:0000256" key="2">
    <source>
        <dbReference type="ARBA" id="ARBA00005019"/>
    </source>
</evidence>
<comment type="catalytic activity">
    <reaction evidence="13">
        <text>P(1),P(4)-bis(5'-adenosyl) tetraphosphate + H2O = 2 ADP + 2 H(+)</text>
        <dbReference type="Rhea" id="RHEA:24252"/>
        <dbReference type="ChEBI" id="CHEBI:15377"/>
        <dbReference type="ChEBI" id="CHEBI:15378"/>
        <dbReference type="ChEBI" id="CHEBI:58141"/>
        <dbReference type="ChEBI" id="CHEBI:456216"/>
        <dbReference type="EC" id="3.6.1.41"/>
    </reaction>
</comment>
<keyword evidence="9 14" id="KW-0067">ATP-binding</keyword>
<keyword evidence="11 14" id="KW-0520">NAD</keyword>
<evidence type="ECO:0000256" key="12">
    <source>
        <dbReference type="ARBA" id="ARBA00048721"/>
    </source>
</evidence>
<proteinExistence type="inferred from homology"/>
<dbReference type="InterPro" id="IPR006675">
    <property type="entry name" value="HDIG_dom"/>
</dbReference>
<name>A0A1I0BAA0_9FIRM</name>
<dbReference type="GO" id="GO:0046872">
    <property type="term" value="F:metal ion binding"/>
    <property type="evidence" value="ECO:0007669"/>
    <property type="project" value="UniProtKB-KW"/>
</dbReference>
<dbReference type="SUPFAM" id="SSF109604">
    <property type="entry name" value="HD-domain/PDEase-like"/>
    <property type="match status" value="1"/>
</dbReference>
<dbReference type="AlphaFoldDB" id="A0A1I0BAA0"/>
<comment type="pathway">
    <text evidence="2 14">Cofactor biosynthesis; NAD(+) biosynthesis; deamido-NAD(+) from nicotinate D-ribonucleotide: step 1/1.</text>
</comment>
<dbReference type="SMART" id="SM00471">
    <property type="entry name" value="HDc"/>
    <property type="match status" value="1"/>
</dbReference>
<dbReference type="PANTHER" id="PTHR39321">
    <property type="entry name" value="NICOTINATE-NUCLEOTIDE ADENYLYLTRANSFERASE-RELATED"/>
    <property type="match status" value="1"/>
</dbReference>
<evidence type="ECO:0000313" key="16">
    <source>
        <dbReference type="EMBL" id="SET03714.1"/>
    </source>
</evidence>
<dbReference type="NCBIfam" id="TIGR00488">
    <property type="entry name" value="bis(5'-nucleosyl)-tetraphosphatase (symmetrical) YqeK"/>
    <property type="match status" value="1"/>
</dbReference>
<organism evidence="16 17">
    <name type="scientific">Thomasclavelia cocleata</name>
    <dbReference type="NCBI Taxonomy" id="69824"/>
    <lineage>
        <taxon>Bacteria</taxon>
        <taxon>Bacillati</taxon>
        <taxon>Bacillota</taxon>
        <taxon>Erysipelotrichia</taxon>
        <taxon>Erysipelotrichales</taxon>
        <taxon>Coprobacillaceae</taxon>
        <taxon>Thomasclavelia</taxon>
    </lineage>
</organism>
<keyword evidence="6" id="KW-0479">Metal-binding</keyword>
<evidence type="ECO:0000256" key="11">
    <source>
        <dbReference type="ARBA" id="ARBA00023027"/>
    </source>
</evidence>
<dbReference type="Gene3D" id="3.40.50.620">
    <property type="entry name" value="HUPs"/>
    <property type="match status" value="1"/>
</dbReference>
<keyword evidence="10" id="KW-0408">Iron</keyword>
<evidence type="ECO:0000256" key="7">
    <source>
        <dbReference type="ARBA" id="ARBA00022741"/>
    </source>
</evidence>
<dbReference type="UniPathway" id="UPA00253">
    <property type="reaction ID" value="UER00332"/>
</dbReference>
<gene>
    <name evidence="14" type="primary">nadD</name>
    <name evidence="16" type="ORF">SAMN04489758_10132</name>
</gene>
<dbReference type="EMBL" id="FOIN01000001">
    <property type="protein sequence ID" value="SET03714.1"/>
    <property type="molecule type" value="Genomic_DNA"/>
</dbReference>
<dbReference type="NCBIfam" id="TIGR00277">
    <property type="entry name" value="HDIG"/>
    <property type="match status" value="1"/>
</dbReference>
<keyword evidence="8" id="KW-0378">Hydrolase</keyword>
<evidence type="ECO:0000256" key="14">
    <source>
        <dbReference type="HAMAP-Rule" id="MF_00244"/>
    </source>
</evidence>